<dbReference type="PROSITE" id="PS51257">
    <property type="entry name" value="PROKAR_LIPOPROTEIN"/>
    <property type="match status" value="1"/>
</dbReference>
<evidence type="ECO:0000256" key="3">
    <source>
        <dbReference type="ARBA" id="ARBA00022723"/>
    </source>
</evidence>
<reference evidence="6" key="1">
    <citation type="submission" date="2021-04" db="EMBL/GenBank/DDBJ databases">
        <title>Isolation and polyphasic classification of algal microorganism.</title>
        <authorList>
            <person name="Wang S."/>
        </authorList>
    </citation>
    <scope>NUCLEOTIDE SEQUENCE</scope>
    <source>
        <strain evidence="6">720a</strain>
    </source>
</reference>
<feature type="binding site" evidence="5">
    <location>
        <position position="197"/>
    </location>
    <ligand>
        <name>molybdate</name>
        <dbReference type="ChEBI" id="CHEBI:36264"/>
    </ligand>
</feature>
<dbReference type="Pfam" id="PF13531">
    <property type="entry name" value="SBP_bac_11"/>
    <property type="match status" value="1"/>
</dbReference>
<dbReference type="RefSeq" id="WP_026680453.1">
    <property type="nucleotide sequence ID" value="NZ_CP115959.1"/>
</dbReference>
<evidence type="ECO:0000256" key="4">
    <source>
        <dbReference type="ARBA" id="ARBA00022729"/>
    </source>
</evidence>
<sequence>MKYLVLLFFSCITLTGCSLFNQEEPFQKSTEANKLLVSAAASLADALPEVITAFEEEYPNINITVNYGGSGQLSRQIQQGAPVDIFLSANQQWMDTLTEEKLIAEDTRTDVIGNHLVLIGNKQSSQSIASLQQLSDMQIDQIAIGNPESVPAGIYAKTALQNSGVWQSLEEQFVYAKDVRQALTYVESGNTELGFVYASDAAISNDIRIITEVDETLYPAIVYPAGVTSYSTNRHDAETFIHFLKQDKAAAIFKSYGFRNIH</sequence>
<feature type="binding site" evidence="5">
    <location>
        <position position="179"/>
    </location>
    <ligand>
        <name>molybdate</name>
        <dbReference type="ChEBI" id="CHEBI:36264"/>
    </ligand>
</feature>
<keyword evidence="7" id="KW-1185">Reference proteome</keyword>
<evidence type="ECO:0000256" key="5">
    <source>
        <dbReference type="PIRSR" id="PIRSR004846-1"/>
    </source>
</evidence>
<dbReference type="GO" id="GO:0015689">
    <property type="term" value="P:molybdate ion transport"/>
    <property type="evidence" value="ECO:0007669"/>
    <property type="project" value="InterPro"/>
</dbReference>
<dbReference type="GO" id="GO:0046872">
    <property type="term" value="F:metal ion binding"/>
    <property type="evidence" value="ECO:0007669"/>
    <property type="project" value="UniProtKB-KW"/>
</dbReference>
<name>A0A941DWH9_9BACI</name>
<dbReference type="NCBIfam" id="TIGR01256">
    <property type="entry name" value="modA"/>
    <property type="match status" value="1"/>
</dbReference>
<dbReference type="GO" id="GO:0030973">
    <property type="term" value="F:molybdate ion binding"/>
    <property type="evidence" value="ECO:0007669"/>
    <property type="project" value="UniProtKB-ARBA"/>
</dbReference>
<dbReference type="EMBL" id="JAGSOT010000031">
    <property type="protein sequence ID" value="MBR7796632.1"/>
    <property type="molecule type" value="Genomic_DNA"/>
</dbReference>
<dbReference type="PANTHER" id="PTHR30632:SF0">
    <property type="entry name" value="SULFATE-BINDING PROTEIN"/>
    <property type="match status" value="1"/>
</dbReference>
<dbReference type="FunFam" id="3.40.190.10:FF:000035">
    <property type="entry name" value="Molybdate ABC transporter substrate-binding protein"/>
    <property type="match status" value="1"/>
</dbReference>
<organism evidence="6 7">
    <name type="scientific">Virgibacillus salarius</name>
    <dbReference type="NCBI Taxonomy" id="447199"/>
    <lineage>
        <taxon>Bacteria</taxon>
        <taxon>Bacillati</taxon>
        <taxon>Bacillota</taxon>
        <taxon>Bacilli</taxon>
        <taxon>Bacillales</taxon>
        <taxon>Bacillaceae</taxon>
        <taxon>Virgibacillus</taxon>
    </lineage>
</organism>
<keyword evidence="3 5" id="KW-0479">Metal-binding</keyword>
<feature type="binding site" evidence="5">
    <location>
        <position position="42"/>
    </location>
    <ligand>
        <name>molybdate</name>
        <dbReference type="ChEBI" id="CHEBI:36264"/>
    </ligand>
</feature>
<feature type="binding site" evidence="5">
    <location>
        <position position="70"/>
    </location>
    <ligand>
        <name>molybdate</name>
        <dbReference type="ChEBI" id="CHEBI:36264"/>
    </ligand>
</feature>
<keyword evidence="4" id="KW-0732">Signal</keyword>
<evidence type="ECO:0000256" key="1">
    <source>
        <dbReference type="ARBA" id="ARBA00009175"/>
    </source>
</evidence>
<gene>
    <name evidence="6" type="primary">modA</name>
    <name evidence="6" type="ORF">KCX74_11340</name>
</gene>
<dbReference type="InterPro" id="IPR050682">
    <property type="entry name" value="ModA/WtpA"/>
</dbReference>
<dbReference type="InterPro" id="IPR005950">
    <property type="entry name" value="ModA"/>
</dbReference>
<dbReference type="Gene3D" id="3.40.190.10">
    <property type="entry name" value="Periplasmic binding protein-like II"/>
    <property type="match status" value="2"/>
</dbReference>
<keyword evidence="2 5" id="KW-0500">Molybdenum</keyword>
<comment type="caution">
    <text evidence="6">The sequence shown here is derived from an EMBL/GenBank/DDBJ whole genome shotgun (WGS) entry which is preliminary data.</text>
</comment>
<comment type="similarity">
    <text evidence="1">Belongs to the bacterial solute-binding protein ModA family.</text>
</comment>
<proteinExistence type="inferred from homology"/>
<dbReference type="PIRSF" id="PIRSF004846">
    <property type="entry name" value="ModA"/>
    <property type="match status" value="1"/>
</dbReference>
<evidence type="ECO:0000256" key="2">
    <source>
        <dbReference type="ARBA" id="ARBA00022505"/>
    </source>
</evidence>
<protein>
    <submittedName>
        <fullName evidence="6">Molybdate ABC transporter substrate-binding protein</fullName>
    </submittedName>
</protein>
<evidence type="ECO:0000313" key="7">
    <source>
        <dbReference type="Proteomes" id="UP000675284"/>
    </source>
</evidence>
<evidence type="ECO:0000313" key="6">
    <source>
        <dbReference type="EMBL" id="MBR7796632.1"/>
    </source>
</evidence>
<dbReference type="AlphaFoldDB" id="A0A941DWH9"/>
<accession>A0A941DWH9</accession>
<dbReference type="PANTHER" id="PTHR30632">
    <property type="entry name" value="MOLYBDATE-BINDING PERIPLASMIC PROTEIN"/>
    <property type="match status" value="1"/>
</dbReference>
<dbReference type="Proteomes" id="UP000675284">
    <property type="component" value="Unassembled WGS sequence"/>
</dbReference>
<dbReference type="GO" id="GO:1901359">
    <property type="term" value="F:tungstate binding"/>
    <property type="evidence" value="ECO:0007669"/>
    <property type="project" value="UniProtKB-ARBA"/>
</dbReference>
<feature type="binding site" evidence="5">
    <location>
        <position position="152"/>
    </location>
    <ligand>
        <name>molybdate</name>
        <dbReference type="ChEBI" id="CHEBI:36264"/>
    </ligand>
</feature>
<dbReference type="SUPFAM" id="SSF53850">
    <property type="entry name" value="Periplasmic binding protein-like II"/>
    <property type="match status" value="1"/>
</dbReference>